<dbReference type="InterPro" id="IPR001872">
    <property type="entry name" value="Peptidase_A8"/>
</dbReference>
<comment type="similarity">
    <text evidence="1 9 11">Belongs to the peptidase A8 family.</text>
</comment>
<dbReference type="RefSeq" id="WP_107571470.1">
    <property type="nucleotide sequence ID" value="NZ_PYYB01000006.1"/>
</dbReference>
<evidence type="ECO:0000256" key="4">
    <source>
        <dbReference type="ARBA" id="ARBA00022692"/>
    </source>
</evidence>
<keyword evidence="8 9" id="KW-0472">Membrane</keyword>
<feature type="transmembrane region" description="Helical" evidence="9">
    <location>
        <begin position="56"/>
        <end position="85"/>
    </location>
</feature>
<proteinExistence type="inferred from homology"/>
<keyword evidence="7 9" id="KW-1133">Transmembrane helix</keyword>
<dbReference type="EMBL" id="PYYB01000006">
    <property type="protein sequence ID" value="PTL54195.1"/>
    <property type="molecule type" value="Genomic_DNA"/>
</dbReference>
<dbReference type="AlphaFoldDB" id="A0A2T4UBG8"/>
<dbReference type="PANTHER" id="PTHR33695:SF1">
    <property type="entry name" value="LIPOPROTEIN SIGNAL PEPTIDASE"/>
    <property type="match status" value="1"/>
</dbReference>
<organism evidence="12 13">
    <name type="scientific">Paraconexibacter algicola</name>
    <dbReference type="NCBI Taxonomy" id="2133960"/>
    <lineage>
        <taxon>Bacteria</taxon>
        <taxon>Bacillati</taxon>
        <taxon>Actinomycetota</taxon>
        <taxon>Thermoleophilia</taxon>
        <taxon>Solirubrobacterales</taxon>
        <taxon>Paraconexibacteraceae</taxon>
        <taxon>Paraconexibacter</taxon>
    </lineage>
</organism>
<dbReference type="UniPathway" id="UPA00665"/>
<comment type="caution">
    <text evidence="12">The sequence shown here is derived from an EMBL/GenBank/DDBJ whole genome shotgun (WGS) entry which is preliminary data.</text>
</comment>
<dbReference type="PROSITE" id="PS00855">
    <property type="entry name" value="SPASE_II"/>
    <property type="match status" value="1"/>
</dbReference>
<sequence length="168" mass="17370">MSGAAARSWRLAGVVLLAVLAVDQLTKVLVRRGVEQGSSDPIFPLLKLVHVENRGVAFGAFAGGGQTVVIIVIAIALGGLLAYFATHAHQPGVWLPTGLLVGGAVGNIIDRVALGAVTDFLKLPSWPAFNVADMAITCGVIALIAVVEMSDRRRDEEPIEADGAAGPV</sequence>
<keyword evidence="13" id="KW-1185">Reference proteome</keyword>
<dbReference type="Pfam" id="PF01252">
    <property type="entry name" value="Peptidase_A8"/>
    <property type="match status" value="1"/>
</dbReference>
<evidence type="ECO:0000256" key="10">
    <source>
        <dbReference type="RuleBase" id="RU000594"/>
    </source>
</evidence>
<feature type="active site" evidence="9">
    <location>
        <position position="133"/>
    </location>
</feature>
<dbReference type="PANTHER" id="PTHR33695">
    <property type="entry name" value="LIPOPROTEIN SIGNAL PEPTIDASE"/>
    <property type="match status" value="1"/>
</dbReference>
<comment type="pathway">
    <text evidence="9">Protein modification; lipoprotein biosynthesis (signal peptide cleavage).</text>
</comment>
<evidence type="ECO:0000256" key="1">
    <source>
        <dbReference type="ARBA" id="ARBA00006139"/>
    </source>
</evidence>
<evidence type="ECO:0000313" key="12">
    <source>
        <dbReference type="EMBL" id="PTL54195.1"/>
    </source>
</evidence>
<accession>A0A2T4UBG8</accession>
<feature type="active site" evidence="9">
    <location>
        <position position="119"/>
    </location>
</feature>
<evidence type="ECO:0000256" key="7">
    <source>
        <dbReference type="ARBA" id="ARBA00022989"/>
    </source>
</evidence>
<protein>
    <recommendedName>
        <fullName evidence="9">Lipoprotein signal peptidase</fullName>
        <ecNumber evidence="9">3.4.23.36</ecNumber>
    </recommendedName>
    <alternativeName>
        <fullName evidence="9">Prolipoprotein signal peptidase</fullName>
    </alternativeName>
    <alternativeName>
        <fullName evidence="9">Signal peptidase II</fullName>
        <shortName evidence="9">SPase II</shortName>
    </alternativeName>
</protein>
<evidence type="ECO:0000256" key="11">
    <source>
        <dbReference type="RuleBase" id="RU004181"/>
    </source>
</evidence>
<dbReference type="PRINTS" id="PR00781">
    <property type="entry name" value="LIPOSIGPTASE"/>
</dbReference>
<evidence type="ECO:0000256" key="9">
    <source>
        <dbReference type="HAMAP-Rule" id="MF_00161"/>
    </source>
</evidence>
<comment type="subcellular location">
    <subcellularLocation>
        <location evidence="9">Cell membrane</location>
        <topology evidence="9">Multi-pass membrane protein</topology>
    </subcellularLocation>
</comment>
<gene>
    <name evidence="9 12" type="primary">lspA</name>
    <name evidence="12" type="ORF">C7Y72_22575</name>
</gene>
<dbReference type="GO" id="GO:0004190">
    <property type="term" value="F:aspartic-type endopeptidase activity"/>
    <property type="evidence" value="ECO:0007669"/>
    <property type="project" value="UniProtKB-UniRule"/>
</dbReference>
<evidence type="ECO:0000256" key="8">
    <source>
        <dbReference type="ARBA" id="ARBA00023136"/>
    </source>
</evidence>
<dbReference type="HAMAP" id="MF_00161">
    <property type="entry name" value="LspA"/>
    <property type="match status" value="1"/>
</dbReference>
<evidence type="ECO:0000256" key="3">
    <source>
        <dbReference type="ARBA" id="ARBA00022670"/>
    </source>
</evidence>
<comment type="function">
    <text evidence="9 10">This protein specifically catalyzes the removal of signal peptides from prolipoproteins.</text>
</comment>
<reference evidence="12 13" key="1">
    <citation type="submission" date="2018-03" db="EMBL/GenBank/DDBJ databases">
        <title>Aquarubrobacter algicola gen. nov., sp. nov., a novel actinobacterium isolated from shallow eutrophic lake during the end of cyanobacterial harmful algal blooms.</title>
        <authorList>
            <person name="Chun S.J."/>
        </authorList>
    </citation>
    <scope>NUCLEOTIDE SEQUENCE [LARGE SCALE GENOMIC DNA]</scope>
    <source>
        <strain evidence="12 13">Seoho-28</strain>
    </source>
</reference>
<feature type="transmembrane region" description="Helical" evidence="9">
    <location>
        <begin position="92"/>
        <end position="109"/>
    </location>
</feature>
<dbReference type="OrthoDB" id="4308908at2"/>
<dbReference type="EC" id="3.4.23.36" evidence="9"/>
<dbReference type="GO" id="GO:0006508">
    <property type="term" value="P:proteolysis"/>
    <property type="evidence" value="ECO:0007669"/>
    <property type="project" value="UniProtKB-KW"/>
</dbReference>
<evidence type="ECO:0000256" key="2">
    <source>
        <dbReference type="ARBA" id="ARBA00022475"/>
    </source>
</evidence>
<evidence type="ECO:0000256" key="6">
    <source>
        <dbReference type="ARBA" id="ARBA00022801"/>
    </source>
</evidence>
<comment type="caution">
    <text evidence="9">Lacks conserved residue(s) required for the propagation of feature annotation.</text>
</comment>
<keyword evidence="5 9" id="KW-0064">Aspartyl protease</keyword>
<dbReference type="Proteomes" id="UP000240739">
    <property type="component" value="Unassembled WGS sequence"/>
</dbReference>
<dbReference type="NCBIfam" id="TIGR00077">
    <property type="entry name" value="lspA"/>
    <property type="match status" value="1"/>
</dbReference>
<feature type="transmembrane region" description="Helical" evidence="9">
    <location>
        <begin position="129"/>
        <end position="147"/>
    </location>
</feature>
<evidence type="ECO:0000256" key="5">
    <source>
        <dbReference type="ARBA" id="ARBA00022750"/>
    </source>
</evidence>
<keyword evidence="4 9" id="KW-0812">Transmembrane</keyword>
<dbReference type="GO" id="GO:0005886">
    <property type="term" value="C:plasma membrane"/>
    <property type="evidence" value="ECO:0007669"/>
    <property type="project" value="UniProtKB-SubCell"/>
</dbReference>
<comment type="catalytic activity">
    <reaction evidence="9 10">
        <text>Release of signal peptides from bacterial membrane prolipoproteins. Hydrolyzes -Xaa-Yaa-Zaa-|-(S,diacylglyceryl)Cys-, in which Xaa is hydrophobic (preferably Leu), and Yaa (Ala or Ser) and Zaa (Gly or Ala) have small, neutral side chains.</text>
        <dbReference type="EC" id="3.4.23.36"/>
    </reaction>
</comment>
<keyword evidence="2 9" id="KW-1003">Cell membrane</keyword>
<keyword evidence="3 9" id="KW-0645">Protease</keyword>
<keyword evidence="6 9" id="KW-0378">Hydrolase</keyword>
<name>A0A2T4UBG8_9ACTN</name>
<evidence type="ECO:0000313" key="13">
    <source>
        <dbReference type="Proteomes" id="UP000240739"/>
    </source>
</evidence>